<keyword evidence="1" id="KW-0472">Membrane</keyword>
<feature type="signal peptide" evidence="2">
    <location>
        <begin position="1"/>
        <end position="17"/>
    </location>
</feature>
<dbReference type="EMBL" id="CANHGI010000004">
    <property type="protein sequence ID" value="CAI5447834.1"/>
    <property type="molecule type" value="Genomic_DNA"/>
</dbReference>
<evidence type="ECO:0000256" key="2">
    <source>
        <dbReference type="SAM" id="SignalP"/>
    </source>
</evidence>
<reference evidence="4" key="1">
    <citation type="submission" date="2022-11" db="EMBL/GenBank/DDBJ databases">
        <authorList>
            <person name="Kikuchi T."/>
        </authorList>
    </citation>
    <scope>NUCLEOTIDE SEQUENCE</scope>
    <source>
        <strain evidence="4">PS1010</strain>
    </source>
</reference>
<evidence type="ECO:0000313" key="5">
    <source>
        <dbReference type="Proteomes" id="UP001152747"/>
    </source>
</evidence>
<accession>A0A9P1N2T8</accession>
<evidence type="ECO:0000259" key="3">
    <source>
        <dbReference type="Pfam" id="PF01105"/>
    </source>
</evidence>
<evidence type="ECO:0000313" key="4">
    <source>
        <dbReference type="EMBL" id="CAI5447834.1"/>
    </source>
</evidence>
<keyword evidence="2" id="KW-0732">Signal</keyword>
<feature type="transmembrane region" description="Helical" evidence="1">
    <location>
        <begin position="194"/>
        <end position="217"/>
    </location>
</feature>
<feature type="chain" id="PRO_5040396735" description="GOLD domain-containing protein" evidence="2">
    <location>
        <begin position="18"/>
        <end position="243"/>
    </location>
</feature>
<evidence type="ECO:0000256" key="1">
    <source>
        <dbReference type="SAM" id="Phobius"/>
    </source>
</evidence>
<proteinExistence type="predicted"/>
<dbReference type="AlphaFoldDB" id="A0A9P1N2T8"/>
<keyword evidence="5" id="KW-1185">Reference proteome</keyword>
<dbReference type="InterPro" id="IPR009038">
    <property type="entry name" value="GOLD_dom"/>
</dbReference>
<dbReference type="Proteomes" id="UP001152747">
    <property type="component" value="Unassembled WGS sequence"/>
</dbReference>
<comment type="caution">
    <text evidence="4">The sequence shown here is derived from an EMBL/GenBank/DDBJ whole genome shotgun (WGS) entry which is preliminary data.</text>
</comment>
<protein>
    <recommendedName>
        <fullName evidence="3">GOLD domain-containing protein</fullName>
    </recommendedName>
</protein>
<organism evidence="4 5">
    <name type="scientific">Caenorhabditis angaria</name>
    <dbReference type="NCBI Taxonomy" id="860376"/>
    <lineage>
        <taxon>Eukaryota</taxon>
        <taxon>Metazoa</taxon>
        <taxon>Ecdysozoa</taxon>
        <taxon>Nematoda</taxon>
        <taxon>Chromadorea</taxon>
        <taxon>Rhabditida</taxon>
        <taxon>Rhabditina</taxon>
        <taxon>Rhabditomorpha</taxon>
        <taxon>Rhabditoidea</taxon>
        <taxon>Rhabditidae</taxon>
        <taxon>Peloderinae</taxon>
        <taxon>Caenorhabditis</taxon>
    </lineage>
</organism>
<name>A0A9P1N2T8_9PELO</name>
<keyword evidence="1" id="KW-0812">Transmembrane</keyword>
<feature type="domain" description="GOLD" evidence="3">
    <location>
        <begin position="32"/>
        <end position="222"/>
    </location>
</feature>
<sequence>MRSLIFLLGVILTQVFCALSDHGTNIQVPFNSLETQCYWFQVEKYSSQIDLEVEDDNPNGNLDVELRNVDGEILVEEKRTWSQHIQWPVKNAEYLSQIGFYQVCIKNLESQQTQIQLIINTHDKSLKTNLPHSLIRKINRDKKWNTLETLISFERFDEITIRMLNLLEESQATLAKYSFRLHSQMGKVDEIAKLVTICGSFISACVVLVGFLQAWSIRQLFNDSSKYGHLLRNGRRGFNHHIY</sequence>
<dbReference type="Pfam" id="PF01105">
    <property type="entry name" value="EMP24_GP25L"/>
    <property type="match status" value="1"/>
</dbReference>
<keyword evidence="1" id="KW-1133">Transmembrane helix</keyword>
<gene>
    <name evidence="4" type="ORF">CAMP_LOCUS10471</name>
</gene>